<evidence type="ECO:0000259" key="1">
    <source>
        <dbReference type="Pfam" id="PF11706"/>
    </source>
</evidence>
<name>A0A7H0YEQ1_9BACL</name>
<feature type="domain" description="Zinc finger CGNR" evidence="1">
    <location>
        <begin position="137"/>
        <end position="180"/>
    </location>
</feature>
<evidence type="ECO:0000313" key="3">
    <source>
        <dbReference type="Proteomes" id="UP000516384"/>
    </source>
</evidence>
<dbReference type="Proteomes" id="UP000516384">
    <property type="component" value="Chromosome"/>
</dbReference>
<dbReference type="InterPro" id="IPR010852">
    <property type="entry name" value="ABATE"/>
</dbReference>
<accession>A0A7H0YEQ1</accession>
<dbReference type="InterPro" id="IPR023286">
    <property type="entry name" value="ABATE_dom_sf"/>
</dbReference>
<dbReference type="RefSeq" id="WP_190299225.1">
    <property type="nucleotide sequence ID" value="NZ_CP061172.1"/>
</dbReference>
<dbReference type="EMBL" id="CP061172">
    <property type="protein sequence ID" value="QNR69559.1"/>
    <property type="molecule type" value="Genomic_DNA"/>
</dbReference>
<dbReference type="PANTHER" id="PTHR35525:SF3">
    <property type="entry name" value="BLL6575 PROTEIN"/>
    <property type="match status" value="1"/>
</dbReference>
<dbReference type="InterPro" id="IPR021005">
    <property type="entry name" value="Znf_CGNR"/>
</dbReference>
<organism evidence="2 3">
    <name type="scientific">Paenibacillus peoriae</name>
    <dbReference type="NCBI Taxonomy" id="59893"/>
    <lineage>
        <taxon>Bacteria</taxon>
        <taxon>Bacillati</taxon>
        <taxon>Bacillota</taxon>
        <taxon>Bacilli</taxon>
        <taxon>Bacillales</taxon>
        <taxon>Paenibacillaceae</taxon>
        <taxon>Paenibacillus</taxon>
    </lineage>
</organism>
<reference evidence="2 3" key="1">
    <citation type="submission" date="2020-09" db="EMBL/GenBank/DDBJ databases">
        <title>Characterization of Paenibacillus peoriae strain ZF390 with broad-spectrum antimicrobial activity as a potential biocontrol agent.</title>
        <authorList>
            <person name="Li L."/>
            <person name="Zhao Y."/>
            <person name="Li B."/>
            <person name="Xie X."/>
        </authorList>
    </citation>
    <scope>NUCLEOTIDE SEQUENCE [LARGE SCALE GENOMIC DNA]</scope>
    <source>
        <strain evidence="2 3">ZF390</strain>
    </source>
</reference>
<proteinExistence type="predicted"/>
<gene>
    <name evidence="2" type="ORF">IAQ67_11390</name>
</gene>
<dbReference type="AlphaFoldDB" id="A0A7H0YEQ1"/>
<sequence>MNTLWTDFVNSEWHDWRGSGRSEDRLLKPEWQNEFLMRWQFTASVPASAENIEEMQILRRELRSFAEHLTSGGQMTTDLVDMINRKMMEGGPVTRLLKQQDEHFSIVLEPVANGWKKVLAEVVADFAQALVNSGGSRIRICDNIDCRWVFYDDTRNRSKRFCDDKMCGNLMKVRRFRERKKN</sequence>
<evidence type="ECO:0000313" key="2">
    <source>
        <dbReference type="EMBL" id="QNR69559.1"/>
    </source>
</evidence>
<dbReference type="SUPFAM" id="SSF160904">
    <property type="entry name" value="Jann2411-like"/>
    <property type="match status" value="1"/>
</dbReference>
<dbReference type="Pfam" id="PF11706">
    <property type="entry name" value="zf-CGNR"/>
    <property type="match status" value="1"/>
</dbReference>
<protein>
    <submittedName>
        <fullName evidence="2">CGNR zinc finger domain-containing protein</fullName>
    </submittedName>
</protein>
<dbReference type="Pfam" id="PF07336">
    <property type="entry name" value="ABATE"/>
    <property type="match status" value="1"/>
</dbReference>
<dbReference type="PANTHER" id="PTHR35525">
    <property type="entry name" value="BLL6575 PROTEIN"/>
    <property type="match status" value="1"/>
</dbReference>
<dbReference type="Gene3D" id="1.10.3300.10">
    <property type="entry name" value="Jann2411-like domain"/>
    <property type="match status" value="1"/>
</dbReference>